<dbReference type="Pfam" id="PF04101">
    <property type="entry name" value="Glyco_tran_28_C"/>
    <property type="match status" value="1"/>
</dbReference>
<reference evidence="2 3" key="1">
    <citation type="submission" date="2022-02" db="EMBL/GenBank/DDBJ databases">
        <title>Genome sequence data of Kingella unionensis sp. nov. strain CICC 24913 (CCUG 75125).</title>
        <authorList>
            <person name="Xiao M."/>
        </authorList>
    </citation>
    <scope>NUCLEOTIDE SEQUENCE [LARGE SCALE GENOMIC DNA]</scope>
    <source>
        <strain evidence="2 3">CICC 24913</strain>
    </source>
</reference>
<keyword evidence="2" id="KW-0378">Hydrolase</keyword>
<gene>
    <name evidence="2" type="primary">pseG</name>
    <name evidence="2" type="ORF">MB824_04260</name>
</gene>
<dbReference type="Proteomes" id="UP001298424">
    <property type="component" value="Unassembled WGS sequence"/>
</dbReference>
<dbReference type="SUPFAM" id="SSF55729">
    <property type="entry name" value="Acyl-CoA N-acyltransferases (Nat)"/>
    <property type="match status" value="1"/>
</dbReference>
<dbReference type="Gene3D" id="3.40.50.2000">
    <property type="entry name" value="Glycogen Phosphorylase B"/>
    <property type="match status" value="1"/>
</dbReference>
<dbReference type="SUPFAM" id="SSF53756">
    <property type="entry name" value="UDP-Glycosyltransferase/glycogen phosphorylase"/>
    <property type="match status" value="1"/>
</dbReference>
<name>A0ABS9NNM3_9NEIS</name>
<dbReference type="RefSeq" id="WP_238746265.1">
    <property type="nucleotide sequence ID" value="NZ_JAKOOW010000017.1"/>
</dbReference>
<organism evidence="2 3">
    <name type="scientific">Kingella pumchi</name>
    <dbReference type="NCBI Taxonomy" id="2779506"/>
    <lineage>
        <taxon>Bacteria</taxon>
        <taxon>Pseudomonadati</taxon>
        <taxon>Pseudomonadota</taxon>
        <taxon>Betaproteobacteria</taxon>
        <taxon>Neisseriales</taxon>
        <taxon>Neisseriaceae</taxon>
        <taxon>Kingella</taxon>
    </lineage>
</organism>
<comment type="caution">
    <text evidence="2">The sequence shown here is derived from an EMBL/GenBank/DDBJ whole genome shotgun (WGS) entry which is preliminary data.</text>
</comment>
<dbReference type="InterPro" id="IPR000182">
    <property type="entry name" value="GNAT_dom"/>
</dbReference>
<dbReference type="Pfam" id="PF13302">
    <property type="entry name" value="Acetyltransf_3"/>
    <property type="match status" value="1"/>
</dbReference>
<dbReference type="InterPro" id="IPR020023">
    <property type="entry name" value="PseG"/>
</dbReference>
<proteinExistence type="predicted"/>
<dbReference type="PROSITE" id="PS51186">
    <property type="entry name" value="GNAT"/>
    <property type="match status" value="1"/>
</dbReference>
<keyword evidence="3" id="KW-1185">Reference proteome</keyword>
<protein>
    <submittedName>
        <fullName evidence="2">UDP-2,4-diacetamido-2,4, 6-trideoxy-beta-L-altropyranose hydrolase</fullName>
        <ecNumber evidence="2">3.6.1.57</ecNumber>
    </submittedName>
</protein>
<evidence type="ECO:0000313" key="3">
    <source>
        <dbReference type="Proteomes" id="UP001298424"/>
    </source>
</evidence>
<dbReference type="InterPro" id="IPR007235">
    <property type="entry name" value="Glyco_trans_28_C"/>
</dbReference>
<dbReference type="EC" id="3.6.1.57" evidence="2"/>
<sequence>MNFLIRADASLAIGSGHIMRCLTLARALKADGHGVHFVCRALNGHLADWIRAQGFACSLLESDTASSQPENPAPPVAGAPPHAHWLPVSQEQDAADCAPLIAAQRPDWIICDHYALDAVWQRAARAVCGSRLMVIDDLCDRAHDADLLLDQTLNRRRQDYAGLLPAGCRVLAGTRYALLRDEFAAARPAALAARAAEPKQPESRILLNLGGVDEHNYTLAVLKAMQPLAGSLKFALTVVMGATAPHTAAVREFAAAAPYPCRVLSAAGNMAQLMAQADLAIGAAGSTSWERCCLGLPTLLLVLADNQHAVAAALQQAGAALVLETQELSAPAFAAALRELQKRQLEMSQAAAALCDGLGVKRVLRHLDADTDFQAAFVRPAREEDSALLHRWRNHPDIRRFMFDNCEIPWPNHEQWFARALADPDFAMLVYCAGSEPLGYASFRRRDSGVYEWGFYTAPDAPRGHGTRLGRLALQYAFAELGARRVLARVLPHNAASLALHRKLGFAEGQPENDGSRCFALEAADFAD</sequence>
<dbReference type="PANTHER" id="PTHR21015:SF22">
    <property type="entry name" value="GLYCOSYLTRANSFERASE"/>
    <property type="match status" value="1"/>
</dbReference>
<evidence type="ECO:0000259" key="1">
    <source>
        <dbReference type="PROSITE" id="PS51186"/>
    </source>
</evidence>
<dbReference type="Gene3D" id="3.40.50.11190">
    <property type="match status" value="1"/>
</dbReference>
<dbReference type="EMBL" id="JAKOOW010000017">
    <property type="protein sequence ID" value="MCG6503711.1"/>
    <property type="molecule type" value="Genomic_DNA"/>
</dbReference>
<dbReference type="Gene3D" id="3.40.630.30">
    <property type="match status" value="1"/>
</dbReference>
<dbReference type="PANTHER" id="PTHR21015">
    <property type="entry name" value="UDP-N-ACETYLGLUCOSAMINE--N-ACETYLMURAMYL-(PENTAPEPTIDE) PYROPHOSPHORYL-UNDECAPRENOL N-ACETYLGLUCOSAMINE TRANSFERASE 1"/>
    <property type="match status" value="1"/>
</dbReference>
<evidence type="ECO:0000313" key="2">
    <source>
        <dbReference type="EMBL" id="MCG6503711.1"/>
    </source>
</evidence>
<feature type="domain" description="N-acetyltransferase" evidence="1">
    <location>
        <begin position="376"/>
        <end position="528"/>
    </location>
</feature>
<dbReference type="NCBIfam" id="TIGR03590">
    <property type="entry name" value="PseG"/>
    <property type="match status" value="1"/>
</dbReference>
<accession>A0ABS9NNM3</accession>
<dbReference type="InterPro" id="IPR016181">
    <property type="entry name" value="Acyl_CoA_acyltransferase"/>
</dbReference>
<dbReference type="GO" id="GO:0016787">
    <property type="term" value="F:hydrolase activity"/>
    <property type="evidence" value="ECO:0007669"/>
    <property type="project" value="UniProtKB-KW"/>
</dbReference>